<keyword evidence="2" id="KW-1185">Reference proteome</keyword>
<sequence length="57" mass="6100">MKNSKRNLGTLSLSKLKIAKVGDINSLYGGSIPKESDNCATTDTCTYNCNGDTIDTQ</sequence>
<evidence type="ECO:0000313" key="2">
    <source>
        <dbReference type="Proteomes" id="UP000002945"/>
    </source>
</evidence>
<protein>
    <submittedName>
        <fullName evidence="1">Uncharacterized protein</fullName>
    </submittedName>
</protein>
<dbReference type="EMBL" id="ABIB01000003">
    <property type="protein sequence ID" value="EDP96614.1"/>
    <property type="molecule type" value="Genomic_DNA"/>
</dbReference>
<accession>A9DQA7</accession>
<name>A9DQA7_9FLAO</name>
<evidence type="ECO:0000313" key="1">
    <source>
        <dbReference type="EMBL" id="EDP96614.1"/>
    </source>
</evidence>
<comment type="caution">
    <text evidence="1">The sequence shown here is derived from an EMBL/GenBank/DDBJ whole genome shotgun (WGS) entry which is preliminary data.</text>
</comment>
<dbReference type="HOGENOM" id="CLU_2990806_0_0_10"/>
<proteinExistence type="predicted"/>
<dbReference type="Proteomes" id="UP000002945">
    <property type="component" value="Unassembled WGS sequence"/>
</dbReference>
<gene>
    <name evidence="1" type="ORF">KAOT1_15663</name>
</gene>
<reference evidence="1 2" key="1">
    <citation type="journal article" date="2011" name="J. Bacteriol.">
        <title>Genome sequence of the algicidal bacterium Kordia algicida OT-1.</title>
        <authorList>
            <person name="Lee H.S."/>
            <person name="Kang S.G."/>
            <person name="Kwon K.K."/>
            <person name="Lee J.H."/>
            <person name="Kim S.J."/>
        </authorList>
    </citation>
    <scope>NUCLEOTIDE SEQUENCE [LARGE SCALE GENOMIC DNA]</scope>
    <source>
        <strain evidence="1 2">OT-1</strain>
    </source>
</reference>
<dbReference type="OrthoDB" id="1451081at2"/>
<organism evidence="1 2">
    <name type="scientific">Kordia algicida OT-1</name>
    <dbReference type="NCBI Taxonomy" id="391587"/>
    <lineage>
        <taxon>Bacteria</taxon>
        <taxon>Pseudomonadati</taxon>
        <taxon>Bacteroidota</taxon>
        <taxon>Flavobacteriia</taxon>
        <taxon>Flavobacteriales</taxon>
        <taxon>Flavobacteriaceae</taxon>
        <taxon>Kordia</taxon>
    </lineage>
</organism>
<dbReference type="RefSeq" id="WP_007095670.1">
    <property type="nucleotide sequence ID" value="NZ_CP142125.1"/>
</dbReference>
<dbReference type="STRING" id="391587.KAOT1_15663"/>
<dbReference type="AlphaFoldDB" id="A9DQA7"/>